<feature type="non-terminal residue" evidence="2">
    <location>
        <position position="672"/>
    </location>
</feature>
<dbReference type="InterPro" id="IPR011042">
    <property type="entry name" value="6-blade_b-propeller_TolB-like"/>
</dbReference>
<gene>
    <name evidence="2" type="ORF">METZ01_LOCUS134765</name>
</gene>
<sequence length="672" mass="75614">MHEALKSIFLIFCTISFLFAQSDPLPLKPTKNISFSTDEGTWMNIDVSPDGKHIVFDLLGDLYLISIRGGKATQITSGMALDTQPRFSPDGSKILFISDRDGAENIWILNLGTTLSSKLFNKDKIIFSAITNGDDASYASPEWSPDGKYVVVSRTPRFTWIDVNHNLWIYHINGGDGTPLFHNDEKIFALGPAFGPEVDQLYFVNRHPENRDPFGHQVEKYNLKTGLLELIATQVGGAIRPAISPDGKWMVYGSRHDGRTGYRLRNLINNTETWLTYPVQQDQQENNWMGTSTDHMPGYSFTPDSKNIITSIDGHIYRVSIPNGVRKKIPFRADVKVKIVPVVHFDKNVPDGPVELTQIRYPELSPNGNELAFTAINKLYVLNLSNGSSKQVVDLDDGQFYPSWSSDGEFIAFVTWNDYTGGHVYKVRPDGTMLKKLTHQSGYYKEPIWSISNKQLFVSMGNWQQFSSQADLRGRGRMNIVSVSADSREINHITDFNGSGLHFTNDPTRLYYSDHNDGLASIKLDGTDRKIHLRVYGQRPYLGHGGPVLSNQVYMSPDGSQAIVQADYNIYLVEVPNLGTEIPHIYLDDPTNGFPVKKLNYQDTHFPKWEKSGKKVYWSLGSSLFISDLLSVGYSDIDNPEEIKIDLTFSRFKGDGIIAFRGCTILSMDDDL</sequence>
<dbReference type="SUPFAM" id="SSF69304">
    <property type="entry name" value="Tricorn protease N-terminal domain"/>
    <property type="match status" value="1"/>
</dbReference>
<protein>
    <recommendedName>
        <fullName evidence="3">Amidohydrolase</fullName>
    </recommendedName>
</protein>
<dbReference type="Pfam" id="PF07676">
    <property type="entry name" value="PD40"/>
    <property type="match status" value="2"/>
</dbReference>
<dbReference type="PANTHER" id="PTHR36842:SF1">
    <property type="entry name" value="PROTEIN TOLB"/>
    <property type="match status" value="1"/>
</dbReference>
<dbReference type="PANTHER" id="PTHR36842">
    <property type="entry name" value="PROTEIN TOLB HOMOLOG"/>
    <property type="match status" value="1"/>
</dbReference>
<dbReference type="Gene3D" id="2.120.10.30">
    <property type="entry name" value="TolB, C-terminal domain"/>
    <property type="match status" value="2"/>
</dbReference>
<dbReference type="SUPFAM" id="SSF82171">
    <property type="entry name" value="DPP6 N-terminal domain-like"/>
    <property type="match status" value="1"/>
</dbReference>
<dbReference type="EMBL" id="UINC01019352">
    <property type="protein sequence ID" value="SVA81911.1"/>
    <property type="molecule type" value="Genomic_DNA"/>
</dbReference>
<organism evidence="2">
    <name type="scientific">marine metagenome</name>
    <dbReference type="NCBI Taxonomy" id="408172"/>
    <lineage>
        <taxon>unclassified sequences</taxon>
        <taxon>metagenomes</taxon>
        <taxon>ecological metagenomes</taxon>
    </lineage>
</organism>
<evidence type="ECO:0000256" key="1">
    <source>
        <dbReference type="ARBA" id="ARBA00009820"/>
    </source>
</evidence>
<proteinExistence type="inferred from homology"/>
<dbReference type="InterPro" id="IPR011659">
    <property type="entry name" value="WD40"/>
</dbReference>
<evidence type="ECO:0000313" key="2">
    <source>
        <dbReference type="EMBL" id="SVA81911.1"/>
    </source>
</evidence>
<comment type="similarity">
    <text evidence="1">Belongs to the TolB family.</text>
</comment>
<accession>A0A381YZ29</accession>
<evidence type="ECO:0008006" key="3">
    <source>
        <dbReference type="Google" id="ProtNLM"/>
    </source>
</evidence>
<dbReference type="AlphaFoldDB" id="A0A381YZ29"/>
<name>A0A381YZ29_9ZZZZ</name>
<reference evidence="2" key="1">
    <citation type="submission" date="2018-05" db="EMBL/GenBank/DDBJ databases">
        <authorList>
            <person name="Lanie J.A."/>
            <person name="Ng W.-L."/>
            <person name="Kazmierczak K.M."/>
            <person name="Andrzejewski T.M."/>
            <person name="Davidsen T.M."/>
            <person name="Wayne K.J."/>
            <person name="Tettelin H."/>
            <person name="Glass J.I."/>
            <person name="Rusch D."/>
            <person name="Podicherti R."/>
            <person name="Tsui H.-C.T."/>
            <person name="Winkler M.E."/>
        </authorList>
    </citation>
    <scope>NUCLEOTIDE SEQUENCE</scope>
</reference>